<evidence type="ECO:0008006" key="3">
    <source>
        <dbReference type="Google" id="ProtNLM"/>
    </source>
</evidence>
<comment type="caution">
    <text evidence="1">The sequence shown here is derived from an EMBL/GenBank/DDBJ whole genome shotgun (WGS) entry which is preliminary data.</text>
</comment>
<dbReference type="EMBL" id="JACTVJ010000006">
    <property type="protein sequence ID" value="MBC9713824.1"/>
    <property type="molecule type" value="Genomic_DNA"/>
</dbReference>
<evidence type="ECO:0000313" key="1">
    <source>
        <dbReference type="EMBL" id="MBC9713824.1"/>
    </source>
</evidence>
<evidence type="ECO:0000313" key="2">
    <source>
        <dbReference type="Proteomes" id="UP000642284"/>
    </source>
</evidence>
<keyword evidence="2" id="KW-1185">Reference proteome</keyword>
<proteinExistence type="predicted"/>
<dbReference type="InterPro" id="IPR027417">
    <property type="entry name" value="P-loop_NTPase"/>
</dbReference>
<name>A0ABR7SF55_9ACTN</name>
<gene>
    <name evidence="1" type="ORF">H9Y04_14730</name>
</gene>
<reference evidence="1 2" key="1">
    <citation type="submission" date="2020-08" db="EMBL/GenBank/DDBJ databases">
        <title>Genemic of Streptomyces polyaspartic.</title>
        <authorList>
            <person name="Liu W."/>
        </authorList>
    </citation>
    <scope>NUCLEOTIDE SEQUENCE [LARGE SCALE GENOMIC DNA]</scope>
    <source>
        <strain evidence="1 2">TRM66268-LWL</strain>
    </source>
</reference>
<organism evidence="1 2">
    <name type="scientific">Streptomyces polyasparticus</name>
    <dbReference type="NCBI Taxonomy" id="2767826"/>
    <lineage>
        <taxon>Bacteria</taxon>
        <taxon>Bacillati</taxon>
        <taxon>Actinomycetota</taxon>
        <taxon>Actinomycetes</taxon>
        <taxon>Kitasatosporales</taxon>
        <taxon>Streptomycetaceae</taxon>
        <taxon>Streptomyces</taxon>
    </lineage>
</organism>
<accession>A0ABR7SF55</accession>
<dbReference type="SUPFAM" id="SSF52540">
    <property type="entry name" value="P-loop containing nucleoside triphosphate hydrolases"/>
    <property type="match status" value="1"/>
</dbReference>
<dbReference type="RefSeq" id="WP_187814260.1">
    <property type="nucleotide sequence ID" value="NZ_JACTVJ010000006.1"/>
</dbReference>
<protein>
    <recommendedName>
        <fullName evidence="3">Adenylyl-sulfate kinase</fullName>
    </recommendedName>
</protein>
<sequence>MIDSSRTRAAVLLTGTVGVGKTSVADAVGDRLAEAGVPHGVVDLDRLCQVWPAPEGDPFNSRALLRNLRAVAVTYLDGGARRLVLAGVAEDQGEVRELTEAVGVPLTVCRLEVELAVVHDRLRARHAGDPAGLRWHLDRSGELAGILDAAQVADCSVDATHRPVAEVAEAVLRAVGWA</sequence>
<dbReference type="Gene3D" id="3.40.50.300">
    <property type="entry name" value="P-loop containing nucleotide triphosphate hydrolases"/>
    <property type="match status" value="1"/>
</dbReference>
<dbReference type="Proteomes" id="UP000642284">
    <property type="component" value="Unassembled WGS sequence"/>
</dbReference>